<dbReference type="SUPFAM" id="SSF53474">
    <property type="entry name" value="alpha/beta-Hydrolases"/>
    <property type="match status" value="1"/>
</dbReference>
<dbReference type="GO" id="GO:0052689">
    <property type="term" value="F:carboxylic ester hydrolase activity"/>
    <property type="evidence" value="ECO:0007669"/>
    <property type="project" value="TreeGrafter"/>
</dbReference>
<evidence type="ECO:0000259" key="3">
    <source>
        <dbReference type="Pfam" id="PF05448"/>
    </source>
</evidence>
<dbReference type="RefSeq" id="WP_191615936.1">
    <property type="nucleotide sequence ID" value="NZ_JACYFG010000006.1"/>
</dbReference>
<organism evidence="4 5">
    <name type="scientific">Pelagicoccus enzymogenes</name>
    <dbReference type="NCBI Taxonomy" id="2773457"/>
    <lineage>
        <taxon>Bacteria</taxon>
        <taxon>Pseudomonadati</taxon>
        <taxon>Verrucomicrobiota</taxon>
        <taxon>Opitutia</taxon>
        <taxon>Puniceicoccales</taxon>
        <taxon>Pelagicoccaceae</taxon>
        <taxon>Pelagicoccus</taxon>
    </lineage>
</organism>
<dbReference type="EMBL" id="JACYFG010000006">
    <property type="protein sequence ID" value="MBD5778808.1"/>
    <property type="molecule type" value="Genomic_DNA"/>
</dbReference>
<feature type="binding site" evidence="2">
    <location>
        <position position="107"/>
    </location>
    <ligand>
        <name>substrate</name>
    </ligand>
</feature>
<feature type="domain" description="Acetyl xylan esterase" evidence="3">
    <location>
        <begin position="35"/>
        <end position="312"/>
    </location>
</feature>
<dbReference type="InterPro" id="IPR008391">
    <property type="entry name" value="AXE1_dom"/>
</dbReference>
<keyword evidence="5" id="KW-1185">Reference proteome</keyword>
<sequence length="331" mass="36869">MTRILIDQLEINHGYPFDPTYGYSLEALLSVETPPEPEDFEAFWRNRYAFALQQDPEPKLTLSHSDHPRWKVYDLRFTSTHSFTLGGWVIVPQNGEVKQGIVAGHGYGGREGPDLTLPFENTAILFPCCRGISRSQSDRIPAEPNRHVIHGIDNRDTYVIGGCVDDHWLAVSALLQLFPEVAGKIGWLGVSFSGGINMLAAPWDERVSRSHNNVPTFGNQALRLTLPSVGSASGVADYERRHPGQTQPVLRYFDAASAAKRLRHPCHLACARFDPAVAPPGQFAIYNALPTDTRQLFVLSAGHHDYASQSEENTQLLRELRAFFSQGETHL</sequence>
<proteinExistence type="predicted"/>
<dbReference type="GO" id="GO:0005976">
    <property type="term" value="P:polysaccharide metabolic process"/>
    <property type="evidence" value="ECO:0007669"/>
    <property type="project" value="TreeGrafter"/>
</dbReference>
<accession>A0A927F5K5</accession>
<protein>
    <submittedName>
        <fullName evidence="4">Acetylxylan esterase</fullName>
    </submittedName>
</protein>
<evidence type="ECO:0000313" key="5">
    <source>
        <dbReference type="Proteomes" id="UP000622317"/>
    </source>
</evidence>
<name>A0A927F5K5_9BACT</name>
<reference evidence="4" key="1">
    <citation type="submission" date="2020-09" db="EMBL/GenBank/DDBJ databases">
        <title>Pelagicoccus enzymogenes sp. nov. with an EPS production, isolated from marine sediment.</title>
        <authorList>
            <person name="Feng X."/>
        </authorList>
    </citation>
    <scope>NUCLEOTIDE SEQUENCE</scope>
    <source>
        <strain evidence="4">NFK12</strain>
    </source>
</reference>
<dbReference type="Pfam" id="PF05448">
    <property type="entry name" value="AXE1"/>
    <property type="match status" value="1"/>
</dbReference>
<dbReference type="AlphaFoldDB" id="A0A927F5K5"/>
<feature type="active site" description="Charge relay system" evidence="1">
    <location>
        <position position="274"/>
    </location>
</feature>
<dbReference type="InterPro" id="IPR039069">
    <property type="entry name" value="CE7"/>
</dbReference>
<feature type="active site" description="Nucleophile" evidence="1">
    <location>
        <position position="191"/>
    </location>
</feature>
<gene>
    <name evidence="4" type="ORF">IEN85_04845</name>
</gene>
<comment type="caution">
    <text evidence="4">The sequence shown here is derived from an EMBL/GenBank/DDBJ whole genome shotgun (WGS) entry which is preliminary data.</text>
</comment>
<evidence type="ECO:0000256" key="1">
    <source>
        <dbReference type="PIRSR" id="PIRSR639069-1"/>
    </source>
</evidence>
<evidence type="ECO:0000256" key="2">
    <source>
        <dbReference type="PIRSR" id="PIRSR639069-2"/>
    </source>
</evidence>
<dbReference type="PANTHER" id="PTHR40111:SF1">
    <property type="entry name" value="CEPHALOSPORIN-C DEACETYLASE"/>
    <property type="match status" value="1"/>
</dbReference>
<dbReference type="Gene3D" id="3.40.50.1820">
    <property type="entry name" value="alpha/beta hydrolase"/>
    <property type="match status" value="1"/>
</dbReference>
<dbReference type="PANTHER" id="PTHR40111">
    <property type="entry name" value="CEPHALOSPORIN-C DEACETYLASE"/>
    <property type="match status" value="1"/>
</dbReference>
<feature type="active site" description="Charge relay system" evidence="1">
    <location>
        <position position="304"/>
    </location>
</feature>
<evidence type="ECO:0000313" key="4">
    <source>
        <dbReference type="EMBL" id="MBD5778808.1"/>
    </source>
</evidence>
<dbReference type="InterPro" id="IPR029058">
    <property type="entry name" value="AB_hydrolase_fold"/>
</dbReference>
<dbReference type="Proteomes" id="UP000622317">
    <property type="component" value="Unassembled WGS sequence"/>
</dbReference>